<keyword evidence="4" id="KW-1003">Cell membrane</keyword>
<keyword evidence="12" id="KW-1185">Reference proteome</keyword>
<evidence type="ECO:0000256" key="9">
    <source>
        <dbReference type="ARBA" id="ARBA00023065"/>
    </source>
</evidence>
<dbReference type="GO" id="GO:0005886">
    <property type="term" value="C:plasma membrane"/>
    <property type="evidence" value="ECO:0007669"/>
    <property type="project" value="UniProtKB-SubCell"/>
</dbReference>
<evidence type="ECO:0000256" key="7">
    <source>
        <dbReference type="ARBA" id="ARBA00022949"/>
    </source>
</evidence>
<dbReference type="GO" id="GO:0005921">
    <property type="term" value="C:gap junction"/>
    <property type="evidence" value="ECO:0007669"/>
    <property type="project" value="UniProtKB-SubCell"/>
</dbReference>
<evidence type="ECO:0000256" key="11">
    <source>
        <dbReference type="ARBA" id="ARBA00023303"/>
    </source>
</evidence>
<name>A0A0M3IA62_ASCLU</name>
<sequence length="74" mass="8491">MSIERTLYFLKKIGFRHDDDLADRMHYVITSNALIIAASICTYKTFDNSALECMTPSSFPKSWITVICFADTFN</sequence>
<dbReference type="GO" id="GO:0034220">
    <property type="term" value="P:monoatomic ion transmembrane transport"/>
    <property type="evidence" value="ECO:0007669"/>
    <property type="project" value="UniProtKB-KW"/>
</dbReference>
<evidence type="ECO:0000313" key="12">
    <source>
        <dbReference type="Proteomes" id="UP000036681"/>
    </source>
</evidence>
<dbReference type="Pfam" id="PF00876">
    <property type="entry name" value="Innexin"/>
    <property type="match status" value="1"/>
</dbReference>
<keyword evidence="5" id="KW-0812">Transmembrane</keyword>
<keyword evidence="3" id="KW-0813">Transport</keyword>
<keyword evidence="6" id="KW-0303">Gap junction</keyword>
<evidence type="ECO:0000256" key="2">
    <source>
        <dbReference type="ARBA" id="ARBA00004651"/>
    </source>
</evidence>
<organism evidence="12 13">
    <name type="scientific">Ascaris lumbricoides</name>
    <name type="common">Giant roundworm</name>
    <dbReference type="NCBI Taxonomy" id="6252"/>
    <lineage>
        <taxon>Eukaryota</taxon>
        <taxon>Metazoa</taxon>
        <taxon>Ecdysozoa</taxon>
        <taxon>Nematoda</taxon>
        <taxon>Chromadorea</taxon>
        <taxon>Rhabditida</taxon>
        <taxon>Spirurina</taxon>
        <taxon>Ascaridomorpha</taxon>
        <taxon>Ascaridoidea</taxon>
        <taxon>Ascarididae</taxon>
        <taxon>Ascaris</taxon>
    </lineage>
</organism>
<evidence type="ECO:0000256" key="3">
    <source>
        <dbReference type="ARBA" id="ARBA00022448"/>
    </source>
</evidence>
<keyword evidence="11" id="KW-0407">Ion channel</keyword>
<proteinExistence type="predicted"/>
<keyword evidence="7" id="KW-0965">Cell junction</keyword>
<evidence type="ECO:0000256" key="8">
    <source>
        <dbReference type="ARBA" id="ARBA00022989"/>
    </source>
</evidence>
<evidence type="ECO:0000313" key="13">
    <source>
        <dbReference type="WBParaSite" id="ALUE_0001442601-mRNA-1"/>
    </source>
</evidence>
<evidence type="ECO:0000256" key="10">
    <source>
        <dbReference type="ARBA" id="ARBA00023136"/>
    </source>
</evidence>
<keyword evidence="8" id="KW-1133">Transmembrane helix</keyword>
<keyword evidence="10" id="KW-0472">Membrane</keyword>
<comment type="subcellular location">
    <subcellularLocation>
        <location evidence="1">Cell junction</location>
        <location evidence="1">Gap junction</location>
    </subcellularLocation>
    <subcellularLocation>
        <location evidence="2">Cell membrane</location>
        <topology evidence="2">Multi-pass membrane protein</topology>
    </subcellularLocation>
</comment>
<evidence type="ECO:0000256" key="5">
    <source>
        <dbReference type="ARBA" id="ARBA00022692"/>
    </source>
</evidence>
<dbReference type="Proteomes" id="UP000036681">
    <property type="component" value="Unplaced"/>
</dbReference>
<protein>
    <submittedName>
        <fullName evidence="13">Innexin</fullName>
    </submittedName>
</protein>
<reference evidence="13" key="1">
    <citation type="submission" date="2017-02" db="UniProtKB">
        <authorList>
            <consortium name="WormBaseParasite"/>
        </authorList>
    </citation>
    <scope>IDENTIFICATION</scope>
</reference>
<evidence type="ECO:0000256" key="1">
    <source>
        <dbReference type="ARBA" id="ARBA00004610"/>
    </source>
</evidence>
<evidence type="ECO:0000256" key="6">
    <source>
        <dbReference type="ARBA" id="ARBA00022868"/>
    </source>
</evidence>
<keyword evidence="9" id="KW-0406">Ion transport</keyword>
<accession>A0A0M3IA62</accession>
<dbReference type="InterPro" id="IPR000990">
    <property type="entry name" value="Innexin"/>
</dbReference>
<evidence type="ECO:0000256" key="4">
    <source>
        <dbReference type="ARBA" id="ARBA00022475"/>
    </source>
</evidence>
<dbReference type="WBParaSite" id="ALUE_0001442601-mRNA-1">
    <property type="protein sequence ID" value="ALUE_0001442601-mRNA-1"/>
    <property type="gene ID" value="ALUE_0001442601"/>
</dbReference>
<dbReference type="AlphaFoldDB" id="A0A0M3IA62"/>